<feature type="region of interest" description="Disordered" evidence="1">
    <location>
        <begin position="51"/>
        <end position="132"/>
    </location>
</feature>
<evidence type="ECO:0000313" key="3">
    <source>
        <dbReference type="Proteomes" id="UP001457282"/>
    </source>
</evidence>
<dbReference type="AlphaFoldDB" id="A0AAW1WVW3"/>
<reference evidence="2 3" key="1">
    <citation type="journal article" date="2023" name="G3 (Bethesda)">
        <title>A chromosome-length genome assembly and annotation of blackberry (Rubus argutus, cv. 'Hillquist').</title>
        <authorList>
            <person name="Bruna T."/>
            <person name="Aryal R."/>
            <person name="Dudchenko O."/>
            <person name="Sargent D.J."/>
            <person name="Mead D."/>
            <person name="Buti M."/>
            <person name="Cavallini A."/>
            <person name="Hytonen T."/>
            <person name="Andres J."/>
            <person name="Pham M."/>
            <person name="Weisz D."/>
            <person name="Mascagni F."/>
            <person name="Usai G."/>
            <person name="Natali L."/>
            <person name="Bassil N."/>
            <person name="Fernandez G.E."/>
            <person name="Lomsadze A."/>
            <person name="Armour M."/>
            <person name="Olukolu B."/>
            <person name="Poorten T."/>
            <person name="Britton C."/>
            <person name="Davik J."/>
            <person name="Ashrafi H."/>
            <person name="Aiden E.L."/>
            <person name="Borodovsky M."/>
            <person name="Worthington M."/>
        </authorList>
    </citation>
    <scope>NUCLEOTIDE SEQUENCE [LARGE SCALE GENOMIC DNA]</scope>
    <source>
        <strain evidence="2">PI 553951</strain>
    </source>
</reference>
<comment type="caution">
    <text evidence="2">The sequence shown here is derived from an EMBL/GenBank/DDBJ whole genome shotgun (WGS) entry which is preliminary data.</text>
</comment>
<organism evidence="2 3">
    <name type="scientific">Rubus argutus</name>
    <name type="common">Southern blackberry</name>
    <dbReference type="NCBI Taxonomy" id="59490"/>
    <lineage>
        <taxon>Eukaryota</taxon>
        <taxon>Viridiplantae</taxon>
        <taxon>Streptophyta</taxon>
        <taxon>Embryophyta</taxon>
        <taxon>Tracheophyta</taxon>
        <taxon>Spermatophyta</taxon>
        <taxon>Magnoliopsida</taxon>
        <taxon>eudicotyledons</taxon>
        <taxon>Gunneridae</taxon>
        <taxon>Pentapetalae</taxon>
        <taxon>rosids</taxon>
        <taxon>fabids</taxon>
        <taxon>Rosales</taxon>
        <taxon>Rosaceae</taxon>
        <taxon>Rosoideae</taxon>
        <taxon>Rosoideae incertae sedis</taxon>
        <taxon>Rubus</taxon>
    </lineage>
</organism>
<name>A0AAW1WVW3_RUBAR</name>
<feature type="region of interest" description="Disordered" evidence="1">
    <location>
        <begin position="1"/>
        <end position="30"/>
    </location>
</feature>
<feature type="compositionally biased region" description="Low complexity" evidence="1">
    <location>
        <begin position="62"/>
        <end position="71"/>
    </location>
</feature>
<accession>A0AAW1WVW3</accession>
<evidence type="ECO:0000256" key="1">
    <source>
        <dbReference type="SAM" id="MobiDB-lite"/>
    </source>
</evidence>
<proteinExistence type="predicted"/>
<evidence type="ECO:0000313" key="2">
    <source>
        <dbReference type="EMBL" id="KAK9928717.1"/>
    </source>
</evidence>
<gene>
    <name evidence="2" type="ORF">M0R45_025840</name>
</gene>
<dbReference type="EMBL" id="JBEDUW010000005">
    <property type="protein sequence ID" value="KAK9928717.1"/>
    <property type="molecule type" value="Genomic_DNA"/>
</dbReference>
<protein>
    <submittedName>
        <fullName evidence="2">Uncharacterized protein</fullName>
    </submittedName>
</protein>
<feature type="compositionally biased region" description="Basic and acidic residues" evidence="1">
    <location>
        <begin position="1"/>
        <end position="10"/>
    </location>
</feature>
<dbReference type="Proteomes" id="UP001457282">
    <property type="component" value="Unassembled WGS sequence"/>
</dbReference>
<keyword evidence="3" id="KW-1185">Reference proteome</keyword>
<feature type="compositionally biased region" description="Low complexity" evidence="1">
    <location>
        <begin position="85"/>
        <end position="99"/>
    </location>
</feature>
<feature type="compositionally biased region" description="Basic residues" evidence="1">
    <location>
        <begin position="116"/>
        <end position="132"/>
    </location>
</feature>
<sequence>MNHHDSHEQPKPPPSRPLNQHPSIPHRSPSLAVVDLAITNQSAAPALSTITSLFPSSPPNLHHSAFSASSSPHQTCAFSHDHHNSSNSQNLQPSQAANSPTRVLPEPILRPPPSCHPRRRPSHAARPHCRHR</sequence>